<dbReference type="EMBL" id="JBBBZM010000767">
    <property type="protein sequence ID" value="KAL0630354.1"/>
    <property type="molecule type" value="Genomic_DNA"/>
</dbReference>
<organism evidence="2 3">
    <name type="scientific">Discina gigas</name>
    <dbReference type="NCBI Taxonomy" id="1032678"/>
    <lineage>
        <taxon>Eukaryota</taxon>
        <taxon>Fungi</taxon>
        <taxon>Dikarya</taxon>
        <taxon>Ascomycota</taxon>
        <taxon>Pezizomycotina</taxon>
        <taxon>Pezizomycetes</taxon>
        <taxon>Pezizales</taxon>
        <taxon>Discinaceae</taxon>
        <taxon>Discina</taxon>
    </lineage>
</organism>
<sequence length="105" mass="11772">YTGRKQVKSWDASKAYLDIEALLVQVAKTADEAKAGVAIQYDHLSEEKQHIYDALNHIYSKNIGTQEATEEELGDLKGKISALTEEVKVKRNQEVAELTAKVQRI</sequence>
<protein>
    <submittedName>
        <fullName evidence="2">Uncharacterized protein</fullName>
    </submittedName>
</protein>
<evidence type="ECO:0000256" key="1">
    <source>
        <dbReference type="SAM" id="Coils"/>
    </source>
</evidence>
<keyword evidence="1" id="KW-0175">Coiled coil</keyword>
<proteinExistence type="predicted"/>
<gene>
    <name evidence="2" type="ORF">Q9L58_010800</name>
</gene>
<name>A0ABR3G345_9PEZI</name>
<feature type="coiled-coil region" evidence="1">
    <location>
        <begin position="66"/>
        <end position="93"/>
    </location>
</feature>
<evidence type="ECO:0000313" key="2">
    <source>
        <dbReference type="EMBL" id="KAL0630354.1"/>
    </source>
</evidence>
<keyword evidence="3" id="KW-1185">Reference proteome</keyword>
<reference evidence="2 3" key="1">
    <citation type="submission" date="2024-02" db="EMBL/GenBank/DDBJ databases">
        <title>Discinaceae phylogenomics.</title>
        <authorList>
            <person name="Dirks A.C."/>
            <person name="James T.Y."/>
        </authorList>
    </citation>
    <scope>NUCLEOTIDE SEQUENCE [LARGE SCALE GENOMIC DNA]</scope>
    <source>
        <strain evidence="2 3">ACD0624</strain>
    </source>
</reference>
<feature type="non-terminal residue" evidence="2">
    <location>
        <position position="1"/>
    </location>
</feature>
<evidence type="ECO:0000313" key="3">
    <source>
        <dbReference type="Proteomes" id="UP001447188"/>
    </source>
</evidence>
<dbReference type="Proteomes" id="UP001447188">
    <property type="component" value="Unassembled WGS sequence"/>
</dbReference>
<accession>A0ABR3G345</accession>
<comment type="caution">
    <text evidence="2">The sequence shown here is derived from an EMBL/GenBank/DDBJ whole genome shotgun (WGS) entry which is preliminary data.</text>
</comment>